<evidence type="ECO:0000256" key="1">
    <source>
        <dbReference type="ARBA" id="ARBA00004123"/>
    </source>
</evidence>
<protein>
    <submittedName>
        <fullName evidence="6">Putative transcription factor MADS-type1 family</fullName>
    </submittedName>
</protein>
<evidence type="ECO:0000256" key="2">
    <source>
        <dbReference type="ARBA" id="ARBA00023015"/>
    </source>
</evidence>
<comment type="caution">
    <text evidence="6">The sequence shown here is derived from an EMBL/GenBank/DDBJ whole genome shotgun (WGS) entry which is preliminary data.</text>
</comment>
<name>A0A6A5PBI4_LUPAL</name>
<dbReference type="GO" id="GO:0000987">
    <property type="term" value="F:cis-regulatory region sequence-specific DNA binding"/>
    <property type="evidence" value="ECO:0007669"/>
    <property type="project" value="InterPro"/>
</dbReference>
<dbReference type="Pfam" id="PF00319">
    <property type="entry name" value="SRF-TF"/>
    <property type="match status" value="1"/>
</dbReference>
<sequence length="235" mass="26992">MARKKLDLTYIASDSKRNATYKKRRNGLMKKINEISTLCGIEACAIISTPYDLQPEVWPSHLGVQRVLYKFSRMSEMEKSKKMFNQENFLSQSIIKAREQLRKLRNENRKKEMSLLMFQCLSSENPSNNVNMTNLNDFSWMVDLTLKEIEQNMTKNQPKEEGFVPTNGGEAMNNGENNINAPLDSHVQGIMQINMDAMQKQDLAMNSMNGGGNLMLPTRDFGLSNGMVWNEHYLH</sequence>
<dbReference type="FunFam" id="3.40.1810.10:FF:000018">
    <property type="entry name" value="agamous-like MADS-box protein AGL80"/>
    <property type="match status" value="1"/>
</dbReference>
<evidence type="ECO:0000313" key="7">
    <source>
        <dbReference type="Proteomes" id="UP000447434"/>
    </source>
</evidence>
<dbReference type="InterPro" id="IPR033897">
    <property type="entry name" value="SRF-like_MADS-box"/>
</dbReference>
<dbReference type="PRINTS" id="PR00404">
    <property type="entry name" value="MADSDOMAIN"/>
</dbReference>
<dbReference type="InterPro" id="IPR050142">
    <property type="entry name" value="MADS-box/MEF2_TF"/>
</dbReference>
<dbReference type="GO" id="GO:0005634">
    <property type="term" value="C:nucleus"/>
    <property type="evidence" value="ECO:0007669"/>
    <property type="project" value="UniProtKB-SubCell"/>
</dbReference>
<dbReference type="GO" id="GO:0045944">
    <property type="term" value="P:positive regulation of transcription by RNA polymerase II"/>
    <property type="evidence" value="ECO:0007669"/>
    <property type="project" value="InterPro"/>
</dbReference>
<evidence type="ECO:0000256" key="3">
    <source>
        <dbReference type="ARBA" id="ARBA00023125"/>
    </source>
</evidence>
<dbReference type="GO" id="GO:0000981">
    <property type="term" value="F:DNA-binding transcription factor activity, RNA polymerase II-specific"/>
    <property type="evidence" value="ECO:0007669"/>
    <property type="project" value="InterPro"/>
</dbReference>
<organism evidence="6 7">
    <name type="scientific">Lupinus albus</name>
    <name type="common">White lupine</name>
    <name type="synonym">Lupinus termis</name>
    <dbReference type="NCBI Taxonomy" id="3870"/>
    <lineage>
        <taxon>Eukaryota</taxon>
        <taxon>Viridiplantae</taxon>
        <taxon>Streptophyta</taxon>
        <taxon>Embryophyta</taxon>
        <taxon>Tracheophyta</taxon>
        <taxon>Spermatophyta</taxon>
        <taxon>Magnoliopsida</taxon>
        <taxon>eudicotyledons</taxon>
        <taxon>Gunneridae</taxon>
        <taxon>Pentapetalae</taxon>
        <taxon>rosids</taxon>
        <taxon>fabids</taxon>
        <taxon>Fabales</taxon>
        <taxon>Fabaceae</taxon>
        <taxon>Papilionoideae</taxon>
        <taxon>50 kb inversion clade</taxon>
        <taxon>genistoids sensu lato</taxon>
        <taxon>core genistoids</taxon>
        <taxon>Genisteae</taxon>
        <taxon>Lupinus</taxon>
    </lineage>
</organism>
<dbReference type="InterPro" id="IPR002100">
    <property type="entry name" value="TF_MADSbox"/>
</dbReference>
<dbReference type="PROSITE" id="PS50066">
    <property type="entry name" value="MADS_BOX_2"/>
    <property type="match status" value="1"/>
</dbReference>
<dbReference type="SMART" id="SM00432">
    <property type="entry name" value="MADS"/>
    <property type="match status" value="1"/>
</dbReference>
<dbReference type="PANTHER" id="PTHR48019">
    <property type="entry name" value="SERUM RESPONSE FACTOR HOMOLOG"/>
    <property type="match status" value="1"/>
</dbReference>
<dbReference type="EMBL" id="WOCE01000015">
    <property type="protein sequence ID" value="KAE9598897.1"/>
    <property type="molecule type" value="Genomic_DNA"/>
</dbReference>
<evidence type="ECO:0000256" key="4">
    <source>
        <dbReference type="ARBA" id="ARBA00023163"/>
    </source>
</evidence>
<proteinExistence type="predicted"/>
<dbReference type="OrthoDB" id="1375163at2759"/>
<dbReference type="SUPFAM" id="SSF55455">
    <property type="entry name" value="SRF-like"/>
    <property type="match status" value="1"/>
</dbReference>
<keyword evidence="2" id="KW-0805">Transcription regulation</keyword>
<dbReference type="Gene3D" id="3.40.1810.10">
    <property type="entry name" value="Transcription factor, MADS-box"/>
    <property type="match status" value="1"/>
</dbReference>
<dbReference type="GO" id="GO:0046983">
    <property type="term" value="F:protein dimerization activity"/>
    <property type="evidence" value="ECO:0007669"/>
    <property type="project" value="InterPro"/>
</dbReference>
<keyword evidence="5" id="KW-0539">Nucleus</keyword>
<dbReference type="InterPro" id="IPR036879">
    <property type="entry name" value="TF_MADSbox_sf"/>
</dbReference>
<dbReference type="CDD" id="cd00266">
    <property type="entry name" value="MADS_SRF_like"/>
    <property type="match status" value="1"/>
</dbReference>
<evidence type="ECO:0000256" key="5">
    <source>
        <dbReference type="ARBA" id="ARBA00023242"/>
    </source>
</evidence>
<reference evidence="7" key="1">
    <citation type="journal article" date="2020" name="Nat. Commun.">
        <title>Genome sequence of the cluster root forming white lupin.</title>
        <authorList>
            <person name="Hufnagel B."/>
            <person name="Marques A."/>
            <person name="Soriano A."/>
            <person name="Marques L."/>
            <person name="Divol F."/>
            <person name="Doumas P."/>
            <person name="Sallet E."/>
            <person name="Mancinotti D."/>
            <person name="Carrere S."/>
            <person name="Marande W."/>
            <person name="Arribat S."/>
            <person name="Keller J."/>
            <person name="Huneau C."/>
            <person name="Blein T."/>
            <person name="Aime D."/>
            <person name="Laguerre M."/>
            <person name="Taylor J."/>
            <person name="Schubert V."/>
            <person name="Nelson M."/>
            <person name="Geu-Flores F."/>
            <person name="Crespi M."/>
            <person name="Gallardo-Guerrero K."/>
            <person name="Delaux P.-M."/>
            <person name="Salse J."/>
            <person name="Berges H."/>
            <person name="Guyot R."/>
            <person name="Gouzy J."/>
            <person name="Peret B."/>
        </authorList>
    </citation>
    <scope>NUCLEOTIDE SEQUENCE [LARGE SCALE GENOMIC DNA]</scope>
    <source>
        <strain evidence="7">cv. Amiga</strain>
    </source>
</reference>
<evidence type="ECO:0000313" key="6">
    <source>
        <dbReference type="EMBL" id="KAE9598897.1"/>
    </source>
</evidence>
<dbReference type="Proteomes" id="UP000447434">
    <property type="component" value="Chromosome 15"/>
</dbReference>
<dbReference type="AlphaFoldDB" id="A0A6A5PBI4"/>
<comment type="subcellular location">
    <subcellularLocation>
        <location evidence="1">Nucleus</location>
    </subcellularLocation>
</comment>
<gene>
    <name evidence="6" type="ORF">Lalb_Chr15g0085881</name>
</gene>
<accession>A0A6A5PBI4</accession>
<keyword evidence="7" id="KW-1185">Reference proteome</keyword>
<keyword evidence="4" id="KW-0804">Transcription</keyword>
<keyword evidence="3" id="KW-0238">DNA-binding</keyword>